<accession>A0A0G0I8K3</accession>
<name>A0A0G0I8K3_9BACT</name>
<gene>
    <name evidence="2" type="ORF">US68_C0001G0071</name>
</gene>
<feature type="transmembrane region" description="Helical" evidence="1">
    <location>
        <begin position="7"/>
        <end position="23"/>
    </location>
</feature>
<feature type="transmembrane region" description="Helical" evidence="1">
    <location>
        <begin position="55"/>
        <end position="83"/>
    </location>
</feature>
<comment type="caution">
    <text evidence="2">The sequence shown here is derived from an EMBL/GenBank/DDBJ whole genome shotgun (WGS) entry which is preliminary data.</text>
</comment>
<protein>
    <submittedName>
        <fullName evidence="2">Uncharacterized protein</fullName>
    </submittedName>
</protein>
<keyword evidence="1" id="KW-0472">Membrane</keyword>
<dbReference type="Proteomes" id="UP000034231">
    <property type="component" value="Unassembled WGS sequence"/>
</dbReference>
<proteinExistence type="predicted"/>
<organism evidence="2 3">
    <name type="scientific">Candidatus Shapirobacteria bacterium GW2011_GWE1_38_10</name>
    <dbReference type="NCBI Taxonomy" id="1618488"/>
    <lineage>
        <taxon>Bacteria</taxon>
        <taxon>Candidatus Shapironibacteriota</taxon>
    </lineage>
</organism>
<feature type="transmembrane region" description="Helical" evidence="1">
    <location>
        <begin position="29"/>
        <end position="48"/>
    </location>
</feature>
<evidence type="ECO:0000256" key="1">
    <source>
        <dbReference type="SAM" id="Phobius"/>
    </source>
</evidence>
<feature type="transmembrane region" description="Helical" evidence="1">
    <location>
        <begin position="95"/>
        <end position="124"/>
    </location>
</feature>
<dbReference type="AlphaFoldDB" id="A0A0G0I8K3"/>
<sequence>MSTILKITTFFVPIFIAFLIHQSQFLLPIVPQIIAATSLIIIFLLIFANRLFLPLVVFILNLIVFSTGGVNSSIFFLIYFLLFSLAFQSRPLTNLIYSLITIVFFSYSLSSVSSLIQLFSLLLITPLTYFISQQKQLQENTEAVLSQDETDFLLWISLRLKTSLREIISFSDNSKINKIAKNLLKDSEKLQKNIDNNSDET</sequence>
<evidence type="ECO:0000313" key="2">
    <source>
        <dbReference type="EMBL" id="KKQ50872.1"/>
    </source>
</evidence>
<keyword evidence="1" id="KW-0812">Transmembrane</keyword>
<dbReference type="EMBL" id="LBTX01000001">
    <property type="protein sequence ID" value="KKQ50872.1"/>
    <property type="molecule type" value="Genomic_DNA"/>
</dbReference>
<keyword evidence="1" id="KW-1133">Transmembrane helix</keyword>
<reference evidence="2 3" key="1">
    <citation type="journal article" date="2015" name="Nature">
        <title>rRNA introns, odd ribosomes, and small enigmatic genomes across a large radiation of phyla.</title>
        <authorList>
            <person name="Brown C.T."/>
            <person name="Hug L.A."/>
            <person name="Thomas B.C."/>
            <person name="Sharon I."/>
            <person name="Castelle C.J."/>
            <person name="Singh A."/>
            <person name="Wilkins M.J."/>
            <person name="Williams K.H."/>
            <person name="Banfield J.F."/>
        </authorList>
    </citation>
    <scope>NUCLEOTIDE SEQUENCE [LARGE SCALE GENOMIC DNA]</scope>
</reference>
<evidence type="ECO:0000313" key="3">
    <source>
        <dbReference type="Proteomes" id="UP000034231"/>
    </source>
</evidence>